<keyword evidence="4" id="KW-0479">Metal-binding</keyword>
<dbReference type="PANTHER" id="PTHR43156">
    <property type="entry name" value="STAGE II SPORULATION PROTEIN E-RELATED"/>
    <property type="match status" value="1"/>
</dbReference>
<dbReference type="Gene3D" id="3.30.450.20">
    <property type="entry name" value="PAS domain"/>
    <property type="match status" value="2"/>
</dbReference>
<keyword evidence="7" id="KW-0378">Hydrolase</keyword>
<dbReference type="SMART" id="SM00331">
    <property type="entry name" value="PP2C_SIG"/>
    <property type="match status" value="1"/>
</dbReference>
<evidence type="ECO:0000256" key="6">
    <source>
        <dbReference type="ARBA" id="ARBA00022777"/>
    </source>
</evidence>
<dbReference type="InterPro" id="IPR000014">
    <property type="entry name" value="PAS"/>
</dbReference>
<feature type="region of interest" description="Disordered" evidence="16">
    <location>
        <begin position="861"/>
        <end position="893"/>
    </location>
</feature>
<dbReference type="InterPro" id="IPR013655">
    <property type="entry name" value="PAS_fold_3"/>
</dbReference>
<proteinExistence type="predicted"/>
<dbReference type="Pfam" id="PF01590">
    <property type="entry name" value="GAF"/>
    <property type="match status" value="1"/>
</dbReference>
<dbReference type="GO" id="GO:0046872">
    <property type="term" value="F:metal ion binding"/>
    <property type="evidence" value="ECO:0007669"/>
    <property type="project" value="UniProtKB-KW"/>
</dbReference>
<dbReference type="InterPro" id="IPR052016">
    <property type="entry name" value="Bact_Sigma-Reg"/>
</dbReference>
<dbReference type="EC" id="3.1.3.16" evidence="1"/>
<name>A0A2T0R192_9ACTN</name>
<dbReference type="PROSITE" id="PS50113">
    <property type="entry name" value="PAC"/>
    <property type="match status" value="1"/>
</dbReference>
<keyword evidence="8" id="KW-0067">ATP-binding</keyword>
<dbReference type="EMBL" id="PVZF01000009">
    <property type="protein sequence ID" value="PRY13021.1"/>
    <property type="molecule type" value="Genomic_DNA"/>
</dbReference>
<keyword evidence="20" id="KW-1185">Reference proteome</keyword>
<dbReference type="NCBIfam" id="TIGR00229">
    <property type="entry name" value="sensory_box"/>
    <property type="match status" value="1"/>
</dbReference>
<dbReference type="AlphaFoldDB" id="A0A2T0R192"/>
<dbReference type="Gene3D" id="3.60.40.10">
    <property type="entry name" value="PPM-type phosphatase domain"/>
    <property type="match status" value="1"/>
</dbReference>
<evidence type="ECO:0000313" key="20">
    <source>
        <dbReference type="Proteomes" id="UP000238083"/>
    </source>
</evidence>
<dbReference type="InterPro" id="IPR036457">
    <property type="entry name" value="PPM-type-like_dom_sf"/>
</dbReference>
<keyword evidence="5" id="KW-0547">Nucleotide-binding</keyword>
<evidence type="ECO:0000259" key="18">
    <source>
        <dbReference type="PROSITE" id="PS50113"/>
    </source>
</evidence>
<dbReference type="SMART" id="SM00065">
    <property type="entry name" value="GAF"/>
    <property type="match status" value="2"/>
</dbReference>
<dbReference type="CDD" id="cd00130">
    <property type="entry name" value="PAS"/>
    <property type="match status" value="2"/>
</dbReference>
<dbReference type="Pfam" id="PF08448">
    <property type="entry name" value="PAS_4"/>
    <property type="match status" value="1"/>
</dbReference>
<evidence type="ECO:0000256" key="12">
    <source>
        <dbReference type="ARBA" id="ARBA00047761"/>
    </source>
</evidence>
<protein>
    <recommendedName>
        <fullName evidence="1">protein-serine/threonine phosphatase</fullName>
        <ecNumber evidence="1">3.1.3.16</ecNumber>
    </recommendedName>
    <alternativeName>
        <fullName evidence="15">Protein-serine/threonine phosphatase</fullName>
    </alternativeName>
    <alternativeName>
        <fullName evidence="14">Serine/threonine-protein kinase</fullName>
    </alternativeName>
</protein>
<reference evidence="19 20" key="1">
    <citation type="submission" date="2018-03" db="EMBL/GenBank/DDBJ databases">
        <title>Genomic Encyclopedia of Archaeal and Bacterial Type Strains, Phase II (KMG-II): from individual species to whole genera.</title>
        <authorList>
            <person name="Goeker M."/>
        </authorList>
    </citation>
    <scope>NUCLEOTIDE SEQUENCE [LARGE SCALE GENOMIC DNA]</scope>
    <source>
        <strain evidence="19 20">DSM 19711</strain>
    </source>
</reference>
<evidence type="ECO:0000256" key="16">
    <source>
        <dbReference type="SAM" id="MobiDB-lite"/>
    </source>
</evidence>
<dbReference type="PANTHER" id="PTHR43156:SF2">
    <property type="entry name" value="STAGE II SPORULATION PROTEIN E"/>
    <property type="match status" value="1"/>
</dbReference>
<feature type="domain" description="PAC" evidence="18">
    <location>
        <begin position="283"/>
        <end position="334"/>
    </location>
</feature>
<evidence type="ECO:0000256" key="10">
    <source>
        <dbReference type="ARBA" id="ARBA00022912"/>
    </source>
</evidence>
<dbReference type="Proteomes" id="UP000238083">
    <property type="component" value="Unassembled WGS sequence"/>
</dbReference>
<dbReference type="InterPro" id="IPR001932">
    <property type="entry name" value="PPM-type_phosphatase-like_dom"/>
</dbReference>
<dbReference type="InterPro" id="IPR000700">
    <property type="entry name" value="PAS-assoc_C"/>
</dbReference>
<comment type="catalytic activity">
    <reaction evidence="12">
        <text>O-phospho-L-seryl-[protein] + H2O = L-seryl-[protein] + phosphate</text>
        <dbReference type="Rhea" id="RHEA:20629"/>
        <dbReference type="Rhea" id="RHEA-COMP:9863"/>
        <dbReference type="Rhea" id="RHEA-COMP:11604"/>
        <dbReference type="ChEBI" id="CHEBI:15377"/>
        <dbReference type="ChEBI" id="CHEBI:29999"/>
        <dbReference type="ChEBI" id="CHEBI:43474"/>
        <dbReference type="ChEBI" id="CHEBI:83421"/>
        <dbReference type="EC" id="3.1.3.16"/>
    </reaction>
</comment>
<evidence type="ECO:0000256" key="8">
    <source>
        <dbReference type="ARBA" id="ARBA00022840"/>
    </source>
</evidence>
<feature type="domain" description="PAS" evidence="17">
    <location>
        <begin position="328"/>
        <end position="406"/>
    </location>
</feature>
<dbReference type="InterPro" id="IPR013656">
    <property type="entry name" value="PAS_4"/>
</dbReference>
<dbReference type="Gene3D" id="2.10.70.100">
    <property type="match status" value="1"/>
</dbReference>
<dbReference type="PROSITE" id="PS50112">
    <property type="entry name" value="PAS"/>
    <property type="match status" value="2"/>
</dbReference>
<evidence type="ECO:0000256" key="14">
    <source>
        <dbReference type="ARBA" id="ARBA00075117"/>
    </source>
</evidence>
<dbReference type="GO" id="GO:0016301">
    <property type="term" value="F:kinase activity"/>
    <property type="evidence" value="ECO:0007669"/>
    <property type="project" value="UniProtKB-KW"/>
</dbReference>
<evidence type="ECO:0000256" key="5">
    <source>
        <dbReference type="ARBA" id="ARBA00022741"/>
    </source>
</evidence>
<evidence type="ECO:0000313" key="19">
    <source>
        <dbReference type="EMBL" id="PRY13021.1"/>
    </source>
</evidence>
<evidence type="ECO:0000256" key="13">
    <source>
        <dbReference type="ARBA" id="ARBA00056274"/>
    </source>
</evidence>
<dbReference type="Pfam" id="PF07228">
    <property type="entry name" value="SpoIIE"/>
    <property type="match status" value="1"/>
</dbReference>
<sequence>MPSAMMDAASSRNPSRPGPDLGDRHVTPWTPRPPHEPRSATTVEAGDADGGPARRPLPATGDAGLRAVAALAARLLSAHAAEVCLVGGTRTIVAGAAAAAGSTGGPTSPEEALCTLVARGGVPSSVEDAGADVRVAHLGPVTRGEVGAYLGVPLVGDDGQVVGALCVLERSPRRWSTTDHDLLQHLAPAVAAQLQIAALDAGVAHADRREVLAGAAHAAGIGSFTWDVGDDVLVWDGPLLEVFGYDETTFSGTIDAFSARLHPDDAEPVDAALRAAIGRLGEYAADFRVVRPDGTTRWLSARGRAHRDPAGRTHVLGAVTDVTALREQEARVAAVLEAMPVGYLGLDADWRIAYVNAETERVAGAPRRDLVGRDFWRTFPATVGTVFEDSYRRAVRERVDVVFDAYYPAPLDVWVEVRAVPRDDGLALYFVDVTDRRRALEDRDLAARRLRRTAHFALALGRVATIDDLVRTVAEDGLAELGCNGGSVAAPDPEDPSTLVSLLASSYGAQAQQEYGRLDLHADLPVAAAARTGRAVLVADRDACLAYSPEMGHVLEVTGSVAFASLPLRVEDRTIGVVTAGWDAPQTFDEHQLDLLETFAAQVAQALGRLQALDAERAAAAEVAGLSAALQRSLLTELPEPDHLELVARYVPAADAAQVGGDWYDAFTVRDGSTCLVVGDVTGHDRAAAVQMAQVRNLLRGTAHALVEPPAAVLGALDGAMRDLAVGALATAVLARVEQGADAAARGLRTLRWSNAGHPPPLLLTADGHAEFLRRPSDLLLGLGLDIERHDHTRELPPGSTVLLFTDGLVERRGEDLDHGLERLRRTAAPLGHLPLQELCDELLQRLAGDSEDDVALLALRAHPEDRPRPAEAGPGKGPADLVGDAPGPLPPG</sequence>
<dbReference type="SMART" id="SM00091">
    <property type="entry name" value="PAS"/>
    <property type="match status" value="2"/>
</dbReference>
<dbReference type="Gene3D" id="3.30.450.40">
    <property type="match status" value="2"/>
</dbReference>
<feature type="domain" description="PAS" evidence="17">
    <location>
        <begin position="208"/>
        <end position="280"/>
    </location>
</feature>
<dbReference type="FunFam" id="3.60.40.10:FF:000005">
    <property type="entry name" value="Serine/threonine protein phosphatase"/>
    <property type="match status" value="1"/>
</dbReference>
<organism evidence="19 20">
    <name type="scientific">Kineococcus rhizosphaerae</name>
    <dbReference type="NCBI Taxonomy" id="559628"/>
    <lineage>
        <taxon>Bacteria</taxon>
        <taxon>Bacillati</taxon>
        <taxon>Actinomycetota</taxon>
        <taxon>Actinomycetes</taxon>
        <taxon>Kineosporiales</taxon>
        <taxon>Kineosporiaceae</taxon>
        <taxon>Kineococcus</taxon>
    </lineage>
</organism>
<dbReference type="InterPro" id="IPR003018">
    <property type="entry name" value="GAF"/>
</dbReference>
<keyword evidence="6" id="KW-0418">Kinase</keyword>
<evidence type="ECO:0000256" key="3">
    <source>
        <dbReference type="ARBA" id="ARBA00022679"/>
    </source>
</evidence>
<evidence type="ECO:0000259" key="17">
    <source>
        <dbReference type="PROSITE" id="PS50112"/>
    </source>
</evidence>
<dbReference type="GO" id="GO:0005524">
    <property type="term" value="F:ATP binding"/>
    <property type="evidence" value="ECO:0007669"/>
    <property type="project" value="UniProtKB-KW"/>
</dbReference>
<accession>A0A2T0R192</accession>
<comment type="function">
    <text evidence="13">Primarily acts as an independent SigF regulator that is sensitive to the osmosensory signal, mediating the cross talk of PknD with the SigF regulon. Possesses both phosphatase and kinase activities. The kinase domain functions as a classic anti-sigma factor-like kinase to phosphorylate the anti-anti-sigma factor domain at the canonical regulatory site, and the phosphatase domain antagonizes this activity.</text>
</comment>
<evidence type="ECO:0000256" key="1">
    <source>
        <dbReference type="ARBA" id="ARBA00013081"/>
    </source>
</evidence>
<dbReference type="SUPFAM" id="SSF81606">
    <property type="entry name" value="PP2C-like"/>
    <property type="match status" value="1"/>
</dbReference>
<evidence type="ECO:0000256" key="4">
    <source>
        <dbReference type="ARBA" id="ARBA00022723"/>
    </source>
</evidence>
<feature type="region of interest" description="Disordered" evidence="16">
    <location>
        <begin position="1"/>
        <end position="59"/>
    </location>
</feature>
<keyword evidence="2" id="KW-0597">Phosphoprotein</keyword>
<gene>
    <name evidence="19" type="ORF">CLV37_109211</name>
</gene>
<dbReference type="InterPro" id="IPR029016">
    <property type="entry name" value="GAF-like_dom_sf"/>
</dbReference>
<keyword evidence="11" id="KW-0464">Manganese</keyword>
<evidence type="ECO:0000256" key="11">
    <source>
        <dbReference type="ARBA" id="ARBA00023211"/>
    </source>
</evidence>
<evidence type="ECO:0000256" key="15">
    <source>
        <dbReference type="ARBA" id="ARBA00081350"/>
    </source>
</evidence>
<dbReference type="GO" id="GO:0004722">
    <property type="term" value="F:protein serine/threonine phosphatase activity"/>
    <property type="evidence" value="ECO:0007669"/>
    <property type="project" value="UniProtKB-EC"/>
</dbReference>
<evidence type="ECO:0000256" key="7">
    <source>
        <dbReference type="ARBA" id="ARBA00022801"/>
    </source>
</evidence>
<evidence type="ECO:0000256" key="9">
    <source>
        <dbReference type="ARBA" id="ARBA00022842"/>
    </source>
</evidence>
<dbReference type="SUPFAM" id="SSF55785">
    <property type="entry name" value="PYP-like sensor domain (PAS domain)"/>
    <property type="match status" value="2"/>
</dbReference>
<dbReference type="Pfam" id="PF08447">
    <property type="entry name" value="PAS_3"/>
    <property type="match status" value="1"/>
</dbReference>
<keyword evidence="10" id="KW-0904">Protein phosphatase</keyword>
<keyword evidence="3" id="KW-0808">Transferase</keyword>
<comment type="caution">
    <text evidence="19">The sequence shown here is derived from an EMBL/GenBank/DDBJ whole genome shotgun (WGS) entry which is preliminary data.</text>
</comment>
<dbReference type="SUPFAM" id="SSF55781">
    <property type="entry name" value="GAF domain-like"/>
    <property type="match status" value="2"/>
</dbReference>
<dbReference type="InterPro" id="IPR035965">
    <property type="entry name" value="PAS-like_dom_sf"/>
</dbReference>
<keyword evidence="9" id="KW-0460">Magnesium</keyword>
<dbReference type="Pfam" id="PF13185">
    <property type="entry name" value="GAF_2"/>
    <property type="match status" value="1"/>
</dbReference>
<evidence type="ECO:0000256" key="2">
    <source>
        <dbReference type="ARBA" id="ARBA00022553"/>
    </source>
</evidence>